<proteinExistence type="predicted"/>
<keyword evidence="2" id="KW-1185">Reference proteome</keyword>
<reference evidence="1" key="1">
    <citation type="submission" date="2021-06" db="EMBL/GenBank/DDBJ databases">
        <authorList>
            <person name="Kallberg Y."/>
            <person name="Tangrot J."/>
            <person name="Rosling A."/>
        </authorList>
    </citation>
    <scope>NUCLEOTIDE SEQUENCE</scope>
    <source>
        <strain evidence="1">28 12/20/2015</strain>
    </source>
</reference>
<comment type="caution">
    <text evidence="1">The sequence shown here is derived from an EMBL/GenBank/DDBJ whole genome shotgun (WGS) entry which is preliminary data.</text>
</comment>
<name>A0ACA9RFG5_9GLOM</name>
<gene>
    <name evidence="1" type="ORF">SPELUC_LOCUS17163</name>
</gene>
<evidence type="ECO:0000313" key="1">
    <source>
        <dbReference type="EMBL" id="CAG8790161.1"/>
    </source>
</evidence>
<dbReference type="Proteomes" id="UP000789366">
    <property type="component" value="Unassembled WGS sequence"/>
</dbReference>
<accession>A0ACA9RFG5</accession>
<organism evidence="1 2">
    <name type="scientific">Cetraspora pellucida</name>
    <dbReference type="NCBI Taxonomy" id="1433469"/>
    <lineage>
        <taxon>Eukaryota</taxon>
        <taxon>Fungi</taxon>
        <taxon>Fungi incertae sedis</taxon>
        <taxon>Mucoromycota</taxon>
        <taxon>Glomeromycotina</taxon>
        <taxon>Glomeromycetes</taxon>
        <taxon>Diversisporales</taxon>
        <taxon>Gigasporaceae</taxon>
        <taxon>Cetraspora</taxon>
    </lineage>
</organism>
<sequence length="132" mass="15735">YRELKGFTEKFIELVEEPYSKFIDVGLLKSCFSLQLFGLTKKECIKRPVISFVKNRFQKLEDYLKAEKEFINFKAQSVCSTEGFVSKECPICKVKYEQDQLYRFIQQNGHFILKSYCKKQYKPEHKSLSFNK</sequence>
<feature type="non-terminal residue" evidence="1">
    <location>
        <position position="132"/>
    </location>
</feature>
<protein>
    <submittedName>
        <fullName evidence="1">14762_t:CDS:1</fullName>
    </submittedName>
</protein>
<feature type="non-terminal residue" evidence="1">
    <location>
        <position position="1"/>
    </location>
</feature>
<dbReference type="EMBL" id="CAJVPW010068262">
    <property type="protein sequence ID" value="CAG8790161.1"/>
    <property type="molecule type" value="Genomic_DNA"/>
</dbReference>
<evidence type="ECO:0000313" key="2">
    <source>
        <dbReference type="Proteomes" id="UP000789366"/>
    </source>
</evidence>